<dbReference type="GO" id="GO:0004222">
    <property type="term" value="F:metalloendopeptidase activity"/>
    <property type="evidence" value="ECO:0007669"/>
    <property type="project" value="InterPro"/>
</dbReference>
<keyword evidence="5 7" id="KW-0378">Hydrolase</keyword>
<feature type="binding site" evidence="7">
    <location>
        <position position="127"/>
    </location>
    <ligand>
        <name>Zn(2+)</name>
        <dbReference type="ChEBI" id="CHEBI:29105"/>
        <note>catalytic</note>
    </ligand>
</feature>
<dbReference type="SUPFAM" id="SSF55486">
    <property type="entry name" value="Metalloproteases ('zincins'), catalytic domain"/>
    <property type="match status" value="1"/>
</dbReference>
<dbReference type="EC" id="3.1.-.-" evidence="7"/>
<dbReference type="EMBL" id="WIXK01000003">
    <property type="protein sequence ID" value="MQY42253.1"/>
    <property type="molecule type" value="Genomic_DNA"/>
</dbReference>
<evidence type="ECO:0000313" key="9">
    <source>
        <dbReference type="Proteomes" id="UP000436694"/>
    </source>
</evidence>
<dbReference type="InterPro" id="IPR023091">
    <property type="entry name" value="MetalPrtase_cat_dom_sf_prd"/>
</dbReference>
<dbReference type="Proteomes" id="UP000436694">
    <property type="component" value="Unassembled WGS sequence"/>
</dbReference>
<gene>
    <name evidence="7 8" type="primary">ybeY</name>
    <name evidence="8" type="ORF">GG681_06340</name>
</gene>
<dbReference type="GO" id="GO:0008270">
    <property type="term" value="F:zinc ion binding"/>
    <property type="evidence" value="ECO:0007669"/>
    <property type="project" value="UniProtKB-UniRule"/>
</dbReference>
<protein>
    <recommendedName>
        <fullName evidence="7">Endoribonuclease YbeY</fullName>
        <ecNumber evidence="7">3.1.-.-</ecNumber>
    </recommendedName>
</protein>
<comment type="cofactor">
    <cofactor evidence="7">
        <name>Zn(2+)</name>
        <dbReference type="ChEBI" id="CHEBI:29105"/>
    </cofactor>
    <text evidence="7">Binds 1 zinc ion.</text>
</comment>
<dbReference type="PROSITE" id="PS01306">
    <property type="entry name" value="UPF0054"/>
    <property type="match status" value="1"/>
</dbReference>
<dbReference type="PANTHER" id="PTHR46986:SF1">
    <property type="entry name" value="ENDORIBONUCLEASE YBEY, CHLOROPLASTIC"/>
    <property type="match status" value="1"/>
</dbReference>
<dbReference type="GO" id="GO:0005737">
    <property type="term" value="C:cytoplasm"/>
    <property type="evidence" value="ECO:0007669"/>
    <property type="project" value="UniProtKB-SubCell"/>
</dbReference>
<dbReference type="PANTHER" id="PTHR46986">
    <property type="entry name" value="ENDORIBONUCLEASE YBEY, CHLOROPLASTIC"/>
    <property type="match status" value="1"/>
</dbReference>
<comment type="caution">
    <text evidence="8">The sequence shown here is derived from an EMBL/GenBank/DDBJ whole genome shotgun (WGS) entry which is preliminary data.</text>
</comment>
<dbReference type="RefSeq" id="WP_328593291.1">
    <property type="nucleotide sequence ID" value="NZ_WIXK01000003.1"/>
</dbReference>
<comment type="similarity">
    <text evidence="1 7">Belongs to the endoribonuclease YbeY family.</text>
</comment>
<evidence type="ECO:0000256" key="4">
    <source>
        <dbReference type="ARBA" id="ARBA00022759"/>
    </source>
</evidence>
<keyword evidence="7" id="KW-0963">Cytoplasm</keyword>
<dbReference type="Pfam" id="PF02130">
    <property type="entry name" value="YbeY"/>
    <property type="match status" value="1"/>
</dbReference>
<accession>A0A844ANY2</accession>
<dbReference type="InterPro" id="IPR002036">
    <property type="entry name" value="YbeY"/>
</dbReference>
<comment type="function">
    <text evidence="7">Single strand-specific metallo-endoribonuclease involved in late-stage 70S ribosome quality control and in maturation of the 3' terminus of the 16S rRNA.</text>
</comment>
<keyword evidence="3 7" id="KW-0479">Metal-binding</keyword>
<keyword evidence="9" id="KW-1185">Reference proteome</keyword>
<evidence type="ECO:0000256" key="2">
    <source>
        <dbReference type="ARBA" id="ARBA00022722"/>
    </source>
</evidence>
<dbReference type="GO" id="GO:0004521">
    <property type="term" value="F:RNA endonuclease activity"/>
    <property type="evidence" value="ECO:0007669"/>
    <property type="project" value="UniProtKB-UniRule"/>
</dbReference>
<sequence>MLDIEIEDERWAEVHLQELADEAVSAALSHFSLEVEDCEMALLACNDARIAELNAEFREKDKATNVLSWPNEDLAAEEAGGEPLLPEADFTGEIALGDIAISFDTCQKEALAAGKPMADHVRHLVVHGTLHLLGYDHIRDADATLMETLEAEILGKLGISNPYVIDEE</sequence>
<evidence type="ECO:0000256" key="1">
    <source>
        <dbReference type="ARBA" id="ARBA00010875"/>
    </source>
</evidence>
<dbReference type="HAMAP" id="MF_00009">
    <property type="entry name" value="Endoribonucl_YbeY"/>
    <property type="match status" value="1"/>
</dbReference>
<name>A0A844ANY2_9RHOB</name>
<evidence type="ECO:0000256" key="6">
    <source>
        <dbReference type="ARBA" id="ARBA00022833"/>
    </source>
</evidence>
<keyword evidence="7" id="KW-0698">rRNA processing</keyword>
<proteinExistence type="inferred from homology"/>
<feature type="binding site" evidence="7">
    <location>
        <position position="137"/>
    </location>
    <ligand>
        <name>Zn(2+)</name>
        <dbReference type="ChEBI" id="CHEBI:29105"/>
        <note>catalytic</note>
    </ligand>
</feature>
<dbReference type="InterPro" id="IPR020549">
    <property type="entry name" value="YbeY_CS"/>
</dbReference>
<evidence type="ECO:0000256" key="3">
    <source>
        <dbReference type="ARBA" id="ARBA00022723"/>
    </source>
</evidence>
<evidence type="ECO:0000256" key="5">
    <source>
        <dbReference type="ARBA" id="ARBA00022801"/>
    </source>
</evidence>
<reference evidence="8 9" key="1">
    <citation type="submission" date="2019-10" db="EMBL/GenBank/DDBJ databases">
        <title>Epibacterium sp. nov., isolated from seawater.</title>
        <authorList>
            <person name="Zhang X."/>
            <person name="Li N."/>
        </authorList>
    </citation>
    <scope>NUCLEOTIDE SEQUENCE [LARGE SCALE GENOMIC DNA]</scope>
    <source>
        <strain evidence="8 9">SM1969</strain>
    </source>
</reference>
<keyword evidence="7" id="KW-0690">Ribosome biogenesis</keyword>
<keyword evidence="6 7" id="KW-0862">Zinc</keyword>
<keyword evidence="2 7" id="KW-0540">Nuclease</keyword>
<dbReference type="AlphaFoldDB" id="A0A844ANY2"/>
<keyword evidence="4 7" id="KW-0255">Endonuclease</keyword>
<feature type="binding site" evidence="7">
    <location>
        <position position="131"/>
    </location>
    <ligand>
        <name>Zn(2+)</name>
        <dbReference type="ChEBI" id="CHEBI:29105"/>
        <note>catalytic</note>
    </ligand>
</feature>
<evidence type="ECO:0000313" key="8">
    <source>
        <dbReference type="EMBL" id="MQY42253.1"/>
    </source>
</evidence>
<dbReference type="Gene3D" id="3.40.390.30">
    <property type="entry name" value="Metalloproteases ('zincins'), catalytic domain"/>
    <property type="match status" value="1"/>
</dbReference>
<comment type="subcellular location">
    <subcellularLocation>
        <location evidence="7">Cytoplasm</location>
    </subcellularLocation>
</comment>
<evidence type="ECO:0000256" key="7">
    <source>
        <dbReference type="HAMAP-Rule" id="MF_00009"/>
    </source>
</evidence>
<dbReference type="GO" id="GO:0006364">
    <property type="term" value="P:rRNA processing"/>
    <property type="evidence" value="ECO:0007669"/>
    <property type="project" value="UniProtKB-UniRule"/>
</dbReference>
<dbReference type="NCBIfam" id="TIGR00043">
    <property type="entry name" value="rRNA maturation RNase YbeY"/>
    <property type="match status" value="1"/>
</dbReference>
<organism evidence="8 9">
    <name type="scientific">Tritonibacter aquimaris</name>
    <dbReference type="NCBI Taxonomy" id="2663379"/>
    <lineage>
        <taxon>Bacteria</taxon>
        <taxon>Pseudomonadati</taxon>
        <taxon>Pseudomonadota</taxon>
        <taxon>Alphaproteobacteria</taxon>
        <taxon>Rhodobacterales</taxon>
        <taxon>Paracoccaceae</taxon>
        <taxon>Tritonibacter</taxon>
    </lineage>
</organism>